<organism evidence="2 3">
    <name type="scientific">Mytilus galloprovincialis</name>
    <name type="common">Mediterranean mussel</name>
    <dbReference type="NCBI Taxonomy" id="29158"/>
    <lineage>
        <taxon>Eukaryota</taxon>
        <taxon>Metazoa</taxon>
        <taxon>Spiralia</taxon>
        <taxon>Lophotrochozoa</taxon>
        <taxon>Mollusca</taxon>
        <taxon>Bivalvia</taxon>
        <taxon>Autobranchia</taxon>
        <taxon>Pteriomorphia</taxon>
        <taxon>Mytilida</taxon>
        <taxon>Mytiloidea</taxon>
        <taxon>Mytilidae</taxon>
        <taxon>Mytilinae</taxon>
        <taxon>Mytilus</taxon>
    </lineage>
</organism>
<sequence length="72" mass="8013">EEKKMKIFVFAVLLALCFAGCVEADKCFRSSNGCAISKSVCRNVCRVRGCSTRNAKCRRNRRCCCKGPCRLG</sequence>
<accession>A0A8B6HE52</accession>
<feature type="signal peptide" evidence="1">
    <location>
        <begin position="1"/>
        <end position="24"/>
    </location>
</feature>
<evidence type="ECO:0000313" key="3">
    <source>
        <dbReference type="Proteomes" id="UP000596742"/>
    </source>
</evidence>
<name>A0A8B6HE52_MYTGA</name>
<evidence type="ECO:0000256" key="1">
    <source>
        <dbReference type="SAM" id="SignalP"/>
    </source>
</evidence>
<evidence type="ECO:0000313" key="2">
    <source>
        <dbReference type="EMBL" id="VDI77684.1"/>
    </source>
</evidence>
<keyword evidence="1" id="KW-0732">Signal</keyword>
<keyword evidence="3" id="KW-1185">Reference proteome</keyword>
<proteinExistence type="predicted"/>
<dbReference type="EMBL" id="UYJE01009871">
    <property type="protein sequence ID" value="VDI77684.1"/>
    <property type="molecule type" value="Genomic_DNA"/>
</dbReference>
<feature type="non-terminal residue" evidence="2">
    <location>
        <position position="72"/>
    </location>
</feature>
<gene>
    <name evidence="2" type="ORF">MGAL_10B048479</name>
</gene>
<dbReference type="Proteomes" id="UP000596742">
    <property type="component" value="Unassembled WGS sequence"/>
</dbReference>
<feature type="chain" id="PRO_5032341888" evidence="1">
    <location>
        <begin position="25"/>
        <end position="72"/>
    </location>
</feature>
<dbReference type="AlphaFoldDB" id="A0A8B6HE52"/>
<protein>
    <submittedName>
        <fullName evidence="2">Uncharacterized protein</fullName>
    </submittedName>
</protein>
<comment type="caution">
    <text evidence="2">The sequence shown here is derived from an EMBL/GenBank/DDBJ whole genome shotgun (WGS) entry which is preliminary data.</text>
</comment>
<reference evidence="2" key="1">
    <citation type="submission" date="2018-11" db="EMBL/GenBank/DDBJ databases">
        <authorList>
            <person name="Alioto T."/>
            <person name="Alioto T."/>
        </authorList>
    </citation>
    <scope>NUCLEOTIDE SEQUENCE</scope>
</reference>